<name>A0A1C5G8I6_MICEH</name>
<proteinExistence type="predicted"/>
<sequence length="119" mass="12842">MAAAQGCTADAFVIVGFTLNDPDVSAQPHGDLWYSPTCRAMWADFNVPEASTLISAQLWTQPEYGGMNQLAASSNLSEGNWTSSMVDWQQSVKFCGSHKGTDPDMDLPSGGYNACTAWR</sequence>
<reference evidence="1 2" key="1">
    <citation type="submission" date="2016-06" db="EMBL/GenBank/DDBJ databases">
        <authorList>
            <person name="Kjaerup R.B."/>
            <person name="Dalgaard T.S."/>
            <person name="Juul-Madsen H.R."/>
        </authorList>
    </citation>
    <scope>NUCLEOTIDE SEQUENCE [LARGE SCALE GENOMIC DNA]</scope>
    <source>
        <strain evidence="1 2">DSM 43913</strain>
    </source>
</reference>
<gene>
    <name evidence="1" type="ORF">GA0070610_2290</name>
</gene>
<evidence type="ECO:0000313" key="2">
    <source>
        <dbReference type="Proteomes" id="UP000198251"/>
    </source>
</evidence>
<dbReference type="EMBL" id="LT607733">
    <property type="protein sequence ID" value="SCG16037.1"/>
    <property type="molecule type" value="Genomic_DNA"/>
</dbReference>
<dbReference type="Proteomes" id="UP000198251">
    <property type="component" value="Chromosome I"/>
</dbReference>
<evidence type="ECO:0000313" key="1">
    <source>
        <dbReference type="EMBL" id="SCG16037.1"/>
    </source>
</evidence>
<dbReference type="AlphaFoldDB" id="A0A1C5G8I6"/>
<accession>A0A1C5G8I6</accession>
<organism evidence="1 2">
    <name type="scientific">Micromonospora echinofusca</name>
    <dbReference type="NCBI Taxonomy" id="47858"/>
    <lineage>
        <taxon>Bacteria</taxon>
        <taxon>Bacillati</taxon>
        <taxon>Actinomycetota</taxon>
        <taxon>Actinomycetes</taxon>
        <taxon>Micromonosporales</taxon>
        <taxon>Micromonosporaceae</taxon>
        <taxon>Micromonospora</taxon>
    </lineage>
</organism>
<keyword evidence="2" id="KW-1185">Reference proteome</keyword>
<protein>
    <submittedName>
        <fullName evidence="1">Uncharacterized protein</fullName>
    </submittedName>
</protein>